<feature type="compositionally biased region" description="Basic and acidic residues" evidence="1">
    <location>
        <begin position="385"/>
        <end position="410"/>
    </location>
</feature>
<dbReference type="AlphaFoldDB" id="A0A0G4GBN4"/>
<reference evidence="2" key="1">
    <citation type="submission" date="2014-11" db="EMBL/GenBank/DDBJ databases">
        <authorList>
            <person name="Otto D Thomas"/>
            <person name="Naeem Raeece"/>
        </authorList>
    </citation>
    <scope>NUCLEOTIDE SEQUENCE</scope>
</reference>
<dbReference type="EMBL" id="CDMZ01001045">
    <property type="protein sequence ID" value="CEM26236.1"/>
    <property type="molecule type" value="Genomic_DNA"/>
</dbReference>
<proteinExistence type="predicted"/>
<feature type="compositionally biased region" description="Basic and acidic residues" evidence="1">
    <location>
        <begin position="41"/>
        <end position="50"/>
    </location>
</feature>
<feature type="compositionally biased region" description="Gly residues" evidence="1">
    <location>
        <begin position="103"/>
        <end position="112"/>
    </location>
</feature>
<feature type="compositionally biased region" description="Polar residues" evidence="1">
    <location>
        <begin position="181"/>
        <end position="201"/>
    </location>
</feature>
<evidence type="ECO:0000313" key="2">
    <source>
        <dbReference type="EMBL" id="CEM26236.1"/>
    </source>
</evidence>
<gene>
    <name evidence="2" type="ORF">Cvel_21071</name>
</gene>
<feature type="compositionally biased region" description="Polar residues" evidence="1">
    <location>
        <begin position="534"/>
        <end position="543"/>
    </location>
</feature>
<organism evidence="2">
    <name type="scientific">Chromera velia CCMP2878</name>
    <dbReference type="NCBI Taxonomy" id="1169474"/>
    <lineage>
        <taxon>Eukaryota</taxon>
        <taxon>Sar</taxon>
        <taxon>Alveolata</taxon>
        <taxon>Colpodellida</taxon>
        <taxon>Chromeraceae</taxon>
        <taxon>Chromera</taxon>
    </lineage>
</organism>
<name>A0A0G4GBN4_9ALVE</name>
<feature type="compositionally biased region" description="Polar residues" evidence="1">
    <location>
        <begin position="411"/>
        <end position="421"/>
    </location>
</feature>
<feature type="compositionally biased region" description="Pro residues" evidence="1">
    <location>
        <begin position="442"/>
        <end position="461"/>
    </location>
</feature>
<dbReference type="VEuPathDB" id="CryptoDB:Cvel_21071"/>
<feature type="region of interest" description="Disordered" evidence="1">
    <location>
        <begin position="41"/>
        <end position="577"/>
    </location>
</feature>
<feature type="compositionally biased region" description="Pro residues" evidence="1">
    <location>
        <begin position="423"/>
        <end position="432"/>
    </location>
</feature>
<feature type="compositionally biased region" description="Low complexity" evidence="1">
    <location>
        <begin position="334"/>
        <end position="352"/>
    </location>
</feature>
<feature type="compositionally biased region" description="Low complexity" evidence="1">
    <location>
        <begin position="462"/>
        <end position="476"/>
    </location>
</feature>
<feature type="compositionally biased region" description="Basic and acidic residues" evidence="1">
    <location>
        <begin position="353"/>
        <end position="366"/>
    </location>
</feature>
<feature type="compositionally biased region" description="Basic and acidic residues" evidence="1">
    <location>
        <begin position="148"/>
        <end position="179"/>
    </location>
</feature>
<sequence>MFGFWGKKKADGPQPTVVGNGLGTENKMYFCKEKKRWVEKGKEHEIKEEEPLAPPPMMATGPKSGSPTKKVTSPSADGAGGPPVFGGPLAKRSARNMWPGADTGMGGGAGRPGPGPGAKVIRPPLIAAPFRPPGVPGAATMFVPKGPPAEKEGKGDEDKVTQRNKDLVEDKDKQQKESDGTPVTGSGDAETSSSQRQTSGDESPKKTTESEATAPPVPAPASNPFNVPFGPPGGSLGGVVPPIPVRTAAVTAPSSSTPEEKEGDRSPTAQRQTSGDEDSPKKTTESEATASPVPAPSSNPFNVPFGPPGGSLGGFVPPIPVRSTPIPVPVPGQASAGVPSVSPSPVASPPSVTDRKESEEEEAAVKEEEEANPPSPSSPPSSDGEALKGKKEEEDSPPKQQTETEEKEQTLQRSPPTNQAATMPPPPVPTFHPPMGGLSTPWPVPTPAQKAPLPPSVPMPNLPAAFASSAAVTAPSGPVNEEEAEAPLSPGGAVGLPPTHTQTGLHTPFPPSPAVESVQSNLSPRAAGREKESSPQGSRTGQQSRRHGGSGAGQRESKRQQEEQQKGFGGSSSQEARVRQLEVFVEVGWWVGGFGWVE</sequence>
<evidence type="ECO:0000256" key="1">
    <source>
        <dbReference type="SAM" id="MobiDB-lite"/>
    </source>
</evidence>
<feature type="region of interest" description="Disordered" evidence="1">
    <location>
        <begin position="1"/>
        <end position="23"/>
    </location>
</feature>
<protein>
    <submittedName>
        <fullName evidence="2">Uncharacterized protein</fullName>
    </submittedName>
</protein>
<accession>A0A0G4GBN4</accession>
<feature type="compositionally biased region" description="Basic and acidic residues" evidence="1">
    <location>
        <begin position="555"/>
        <end position="565"/>
    </location>
</feature>
<feature type="compositionally biased region" description="Polar residues" evidence="1">
    <location>
        <begin position="63"/>
        <end position="75"/>
    </location>
</feature>